<evidence type="ECO:0000313" key="2">
    <source>
        <dbReference type="EMBL" id="KAF8729687.1"/>
    </source>
</evidence>
<dbReference type="AlphaFoldDB" id="A0A835KIW8"/>
<name>A0A835KIW8_9POAL</name>
<feature type="region of interest" description="Disordered" evidence="1">
    <location>
        <begin position="1"/>
        <end position="23"/>
    </location>
</feature>
<feature type="compositionally biased region" description="Basic and acidic residues" evidence="1">
    <location>
        <begin position="196"/>
        <end position="207"/>
    </location>
</feature>
<keyword evidence="3" id="KW-1185">Reference proteome</keyword>
<dbReference type="Proteomes" id="UP000636709">
    <property type="component" value="Unassembled WGS sequence"/>
</dbReference>
<feature type="region of interest" description="Disordered" evidence="1">
    <location>
        <begin position="50"/>
        <end position="102"/>
    </location>
</feature>
<evidence type="ECO:0000256" key="1">
    <source>
        <dbReference type="SAM" id="MobiDB-lite"/>
    </source>
</evidence>
<gene>
    <name evidence="2" type="ORF">HU200_017641</name>
</gene>
<dbReference type="EMBL" id="JACEFO010001623">
    <property type="protein sequence ID" value="KAF8729687.1"/>
    <property type="molecule type" value="Genomic_DNA"/>
</dbReference>
<protein>
    <submittedName>
        <fullName evidence="2">Uncharacterized protein</fullName>
    </submittedName>
</protein>
<accession>A0A835KIW8</accession>
<comment type="caution">
    <text evidence="2">The sequence shown here is derived from an EMBL/GenBank/DDBJ whole genome shotgun (WGS) entry which is preliminary data.</text>
</comment>
<dbReference type="PANTHER" id="PTHR34194">
    <property type="entry name" value="F14J8.16 PROTEIN"/>
    <property type="match status" value="1"/>
</dbReference>
<reference evidence="2" key="1">
    <citation type="submission" date="2020-07" db="EMBL/GenBank/DDBJ databases">
        <title>Genome sequence and genetic diversity analysis of an under-domesticated orphan crop, white fonio (Digitaria exilis).</title>
        <authorList>
            <person name="Bennetzen J.L."/>
            <person name="Chen S."/>
            <person name="Ma X."/>
            <person name="Wang X."/>
            <person name="Yssel A.E.J."/>
            <person name="Chaluvadi S.R."/>
            <person name="Johnson M."/>
            <person name="Gangashetty P."/>
            <person name="Hamidou F."/>
            <person name="Sanogo M.D."/>
            <person name="Zwaenepoel A."/>
            <person name="Wallace J."/>
            <person name="Van De Peer Y."/>
            <person name="Van Deynze A."/>
        </authorList>
    </citation>
    <scope>NUCLEOTIDE SEQUENCE</scope>
    <source>
        <tissue evidence="2">Leaves</tissue>
    </source>
</reference>
<dbReference type="OrthoDB" id="298344at2759"/>
<organism evidence="2 3">
    <name type="scientific">Digitaria exilis</name>
    <dbReference type="NCBI Taxonomy" id="1010633"/>
    <lineage>
        <taxon>Eukaryota</taxon>
        <taxon>Viridiplantae</taxon>
        <taxon>Streptophyta</taxon>
        <taxon>Embryophyta</taxon>
        <taxon>Tracheophyta</taxon>
        <taxon>Spermatophyta</taxon>
        <taxon>Magnoliopsida</taxon>
        <taxon>Liliopsida</taxon>
        <taxon>Poales</taxon>
        <taxon>Poaceae</taxon>
        <taxon>PACMAD clade</taxon>
        <taxon>Panicoideae</taxon>
        <taxon>Panicodae</taxon>
        <taxon>Paniceae</taxon>
        <taxon>Anthephorinae</taxon>
        <taxon>Digitaria</taxon>
    </lineage>
</organism>
<dbReference type="PANTHER" id="PTHR34194:SF2">
    <property type="entry name" value="F14J8.16 PROTEIN"/>
    <property type="match status" value="1"/>
</dbReference>
<sequence length="357" mass="39183">MPAALHSPSARSDLPTGDDGDPDYIYFLQHLRVEGDSYVLELPGNGASPPAVLRYEAPPGGSSGGGEYISDPSPDRLSSTNRRAKERDSSGPASSLDARPAWQDPLDGVDEDYRLFLQHTRLVDGQLVLEFGGVVVNYDNQPVAAGSQGESDEQQGMEIAVASPGKGARVEMVRDKVHPGALVTFVPEQYACDWRADPSPGREVEEKDGGDEELLDASPNAADAGTMKDVYWEASSSDGHSAGGHTVSGEKVDNELGIVWPTHITQRPDSDFKRRLIKALRKPVAQKEYYSLFDTVTVRTPLMKLRQFRNEEKFYPTEEMGSSYLDHYPGTFLHGLHTFCLLLPHCLFLKPLVTLHC</sequence>
<feature type="region of interest" description="Disordered" evidence="1">
    <location>
        <begin position="196"/>
        <end position="220"/>
    </location>
</feature>
<evidence type="ECO:0000313" key="3">
    <source>
        <dbReference type="Proteomes" id="UP000636709"/>
    </source>
</evidence>
<proteinExistence type="predicted"/>